<accession>A0ABR1MBF2</accession>
<sequence>MLASVSRVTSKSCSFATGSNSTLAMLLWCFVANSAYSSIMVSFVAPGDGNSCSMRRSKWRKGSSAAENATVLGSSSTSRSSAFLATNSVRSPCAFNSKILRTISRNSLRFVKSTGSSLRRAQRARGSKEAIKRERPGLMKACCLWRGVFSSPFRLL</sequence>
<proteinExistence type="predicted"/>
<keyword evidence="1" id="KW-1133">Transmembrane helix</keyword>
<dbReference type="EMBL" id="JBBPEH010000001">
    <property type="protein sequence ID" value="KAK7544623.1"/>
    <property type="molecule type" value="Genomic_DNA"/>
</dbReference>
<feature type="non-terminal residue" evidence="2">
    <location>
        <position position="156"/>
    </location>
</feature>
<protein>
    <recommendedName>
        <fullName evidence="4">Secreted protein</fullName>
    </recommendedName>
</protein>
<keyword evidence="3" id="KW-1185">Reference proteome</keyword>
<keyword evidence="1" id="KW-0812">Transmembrane</keyword>
<dbReference type="GeneID" id="92031681"/>
<evidence type="ECO:0000256" key="1">
    <source>
        <dbReference type="SAM" id="Phobius"/>
    </source>
</evidence>
<evidence type="ECO:0000313" key="3">
    <source>
        <dbReference type="Proteomes" id="UP001360953"/>
    </source>
</evidence>
<evidence type="ECO:0008006" key="4">
    <source>
        <dbReference type="Google" id="ProtNLM"/>
    </source>
</evidence>
<dbReference type="Proteomes" id="UP001360953">
    <property type="component" value="Unassembled WGS sequence"/>
</dbReference>
<name>A0ABR1MBF2_9PEZI</name>
<reference evidence="2 3" key="1">
    <citation type="submission" date="2024-04" db="EMBL/GenBank/DDBJ databases">
        <title>Phyllosticta paracitricarpa is synonymous to the EU quarantine fungus P. citricarpa based on phylogenomic analyses.</title>
        <authorList>
            <consortium name="Lawrence Berkeley National Laboratory"/>
            <person name="Van ingen-buijs V.A."/>
            <person name="Van westerhoven A.C."/>
            <person name="Haridas S."/>
            <person name="Skiadas P."/>
            <person name="Martin F."/>
            <person name="Groenewald J.Z."/>
            <person name="Crous P.W."/>
            <person name="Seidl M.F."/>
        </authorList>
    </citation>
    <scope>NUCLEOTIDE SEQUENCE [LARGE SCALE GENOMIC DNA]</scope>
    <source>
        <strain evidence="2 3">CPC 17464</strain>
    </source>
</reference>
<dbReference type="RefSeq" id="XP_066659858.1">
    <property type="nucleotide sequence ID" value="XM_066798775.1"/>
</dbReference>
<keyword evidence="1" id="KW-0472">Membrane</keyword>
<comment type="caution">
    <text evidence="2">The sequence shown here is derived from an EMBL/GenBank/DDBJ whole genome shotgun (WGS) entry which is preliminary data.</text>
</comment>
<gene>
    <name evidence="2" type="ORF">J3D65DRAFT_610174</name>
</gene>
<feature type="transmembrane region" description="Helical" evidence="1">
    <location>
        <begin position="25"/>
        <end position="46"/>
    </location>
</feature>
<evidence type="ECO:0000313" key="2">
    <source>
        <dbReference type="EMBL" id="KAK7544623.1"/>
    </source>
</evidence>
<organism evidence="2 3">
    <name type="scientific">Phyllosticta citribraziliensis</name>
    <dbReference type="NCBI Taxonomy" id="989973"/>
    <lineage>
        <taxon>Eukaryota</taxon>
        <taxon>Fungi</taxon>
        <taxon>Dikarya</taxon>
        <taxon>Ascomycota</taxon>
        <taxon>Pezizomycotina</taxon>
        <taxon>Dothideomycetes</taxon>
        <taxon>Dothideomycetes incertae sedis</taxon>
        <taxon>Botryosphaeriales</taxon>
        <taxon>Phyllostictaceae</taxon>
        <taxon>Phyllosticta</taxon>
    </lineage>
</organism>